<dbReference type="EMBL" id="MRTP01000014">
    <property type="protein sequence ID" value="OMF49445.1"/>
    <property type="molecule type" value="Genomic_DNA"/>
</dbReference>
<dbReference type="STRING" id="297318.BK138_30090"/>
<organism evidence="1 2">
    <name type="scientific">Paenibacillus rhizosphaerae</name>
    <dbReference type="NCBI Taxonomy" id="297318"/>
    <lineage>
        <taxon>Bacteria</taxon>
        <taxon>Bacillati</taxon>
        <taxon>Bacillota</taxon>
        <taxon>Bacilli</taxon>
        <taxon>Bacillales</taxon>
        <taxon>Paenibacillaceae</taxon>
        <taxon>Paenibacillus</taxon>
    </lineage>
</organism>
<protein>
    <submittedName>
        <fullName evidence="1">Uncharacterized protein</fullName>
    </submittedName>
</protein>
<accession>A0A1R1ECA5</accession>
<gene>
    <name evidence="1" type="ORF">BK138_30090</name>
</gene>
<keyword evidence="2" id="KW-1185">Reference proteome</keyword>
<dbReference type="RefSeq" id="WP_076175390.1">
    <property type="nucleotide sequence ID" value="NZ_MRTP01000014.1"/>
</dbReference>
<comment type="caution">
    <text evidence="1">The sequence shown here is derived from an EMBL/GenBank/DDBJ whole genome shotgun (WGS) entry which is preliminary data.</text>
</comment>
<dbReference type="Proteomes" id="UP000187172">
    <property type="component" value="Unassembled WGS sequence"/>
</dbReference>
<evidence type="ECO:0000313" key="1">
    <source>
        <dbReference type="EMBL" id="OMF49445.1"/>
    </source>
</evidence>
<name>A0A1R1ECA5_9BACL</name>
<proteinExistence type="predicted"/>
<evidence type="ECO:0000313" key="2">
    <source>
        <dbReference type="Proteomes" id="UP000187172"/>
    </source>
</evidence>
<dbReference type="AlphaFoldDB" id="A0A1R1ECA5"/>
<reference evidence="1 2" key="1">
    <citation type="submission" date="2016-11" db="EMBL/GenBank/DDBJ databases">
        <title>Paenibacillus species isolates.</title>
        <authorList>
            <person name="Beno S.M."/>
        </authorList>
    </citation>
    <scope>NUCLEOTIDE SEQUENCE [LARGE SCALE GENOMIC DNA]</scope>
    <source>
        <strain evidence="1 2">FSL R5-0378</strain>
    </source>
</reference>
<sequence length="101" mass="11546">MVLAVPIFILYLIYGMQGRESPKGNLLPPVIITYKDNNVSHVLEVFSKLIINYQLNEQDNTIFKAVGMVKDKIEGLSITSYFPEFEKFEEGRSKNEESFAP</sequence>